<dbReference type="Gene3D" id="3.90.226.10">
    <property type="entry name" value="2-enoyl-CoA Hydratase, Chain A, domain 1"/>
    <property type="match status" value="1"/>
</dbReference>
<dbReference type="CDD" id="cd06558">
    <property type="entry name" value="crotonase-like"/>
    <property type="match status" value="1"/>
</dbReference>
<dbReference type="PANTHER" id="PTHR11941:SF54">
    <property type="entry name" value="ENOYL-COA HYDRATASE, MITOCHONDRIAL"/>
    <property type="match status" value="1"/>
</dbReference>
<accession>A0A372JPZ1</accession>
<dbReference type="InterPro" id="IPR018376">
    <property type="entry name" value="Enoyl-CoA_hyd/isom_CS"/>
</dbReference>
<proteinExistence type="inferred from homology"/>
<dbReference type="PROSITE" id="PS00166">
    <property type="entry name" value="ENOYL_COA_HYDRATASE"/>
    <property type="match status" value="1"/>
</dbReference>
<dbReference type="InterPro" id="IPR001753">
    <property type="entry name" value="Enoyl-CoA_hydra/iso"/>
</dbReference>
<gene>
    <name evidence="3" type="ORF">DZF91_08325</name>
</gene>
<dbReference type="GO" id="GO:0016853">
    <property type="term" value="F:isomerase activity"/>
    <property type="evidence" value="ECO:0007669"/>
    <property type="project" value="UniProtKB-KW"/>
</dbReference>
<dbReference type="EMBL" id="QURH01000159">
    <property type="protein sequence ID" value="RFU42091.1"/>
    <property type="molecule type" value="Genomic_DNA"/>
</dbReference>
<dbReference type="AlphaFoldDB" id="A0A372JPZ1"/>
<reference evidence="3 4" key="1">
    <citation type="submission" date="2018-08" db="EMBL/GenBank/DDBJ databases">
        <title>Actinomadura jelena sp. nov., a novel Actinomycete isolated from soil in Chad.</title>
        <authorList>
            <person name="Shi L."/>
        </authorList>
    </citation>
    <scope>NUCLEOTIDE SEQUENCE [LARGE SCALE GENOMIC DNA]</scope>
    <source>
        <strain evidence="3 4">NEAU-G17</strain>
    </source>
</reference>
<dbReference type="OrthoDB" id="9774843at2"/>
<comment type="caution">
    <text evidence="3">The sequence shown here is derived from an EMBL/GenBank/DDBJ whole genome shotgun (WGS) entry which is preliminary data.</text>
</comment>
<dbReference type="InterPro" id="IPR029045">
    <property type="entry name" value="ClpP/crotonase-like_dom_sf"/>
</dbReference>
<protein>
    <submittedName>
        <fullName evidence="3">Enoyl-CoA hydratase/isomerase family protein</fullName>
    </submittedName>
</protein>
<comment type="similarity">
    <text evidence="1 2">Belongs to the enoyl-CoA hydratase/isomerase family.</text>
</comment>
<organism evidence="3 4">
    <name type="scientific">Actinomadura logoneensis</name>
    <dbReference type="NCBI Taxonomy" id="2293572"/>
    <lineage>
        <taxon>Bacteria</taxon>
        <taxon>Bacillati</taxon>
        <taxon>Actinomycetota</taxon>
        <taxon>Actinomycetes</taxon>
        <taxon>Streptosporangiales</taxon>
        <taxon>Thermomonosporaceae</taxon>
        <taxon>Actinomadura</taxon>
    </lineage>
</organism>
<evidence type="ECO:0000313" key="4">
    <source>
        <dbReference type="Proteomes" id="UP000261811"/>
    </source>
</evidence>
<keyword evidence="3" id="KW-0413">Isomerase</keyword>
<dbReference type="Pfam" id="PF00378">
    <property type="entry name" value="ECH_1"/>
    <property type="match status" value="1"/>
</dbReference>
<sequence>MAQVNDPLAASGTRPVEVAFDGSVAVVRLNRPHRLNAVNPALVDGLLDALARCADAAGRREVGAVVLTGNGRAFCAGHDLKEPREQPTPLAERLDRLQEVTRRIRALPVPVIAAVRGHAVGAGAEFALGCDLVIAAEDAAFRFPEVGIGLSVTGGVSRLLPALVGPAKAKELVLLGEPVPAREAERIGLVNRVVPADGLLDATLAWARRLASQPPLATSLAKTALDEGTDGTLPSALALEIAHALVTDAAIADEESARAALTGSRARST</sequence>
<dbReference type="SUPFAM" id="SSF52096">
    <property type="entry name" value="ClpP/crotonase"/>
    <property type="match status" value="1"/>
</dbReference>
<evidence type="ECO:0000313" key="3">
    <source>
        <dbReference type="EMBL" id="RFU42091.1"/>
    </source>
</evidence>
<keyword evidence="4" id="KW-1185">Reference proteome</keyword>
<name>A0A372JPZ1_9ACTN</name>
<dbReference type="GO" id="GO:0006635">
    <property type="term" value="P:fatty acid beta-oxidation"/>
    <property type="evidence" value="ECO:0007669"/>
    <property type="project" value="TreeGrafter"/>
</dbReference>
<evidence type="ECO:0000256" key="1">
    <source>
        <dbReference type="ARBA" id="ARBA00005254"/>
    </source>
</evidence>
<dbReference type="PANTHER" id="PTHR11941">
    <property type="entry name" value="ENOYL-COA HYDRATASE-RELATED"/>
    <property type="match status" value="1"/>
</dbReference>
<dbReference type="Proteomes" id="UP000261811">
    <property type="component" value="Unassembled WGS sequence"/>
</dbReference>
<evidence type="ECO:0000256" key="2">
    <source>
        <dbReference type="RuleBase" id="RU003707"/>
    </source>
</evidence>